<evidence type="ECO:0000256" key="1">
    <source>
        <dbReference type="SAM" id="MobiDB-lite"/>
    </source>
</evidence>
<feature type="region of interest" description="Disordered" evidence="1">
    <location>
        <begin position="970"/>
        <end position="991"/>
    </location>
</feature>
<feature type="compositionally biased region" description="Polar residues" evidence="1">
    <location>
        <begin position="239"/>
        <end position="249"/>
    </location>
</feature>
<feature type="region of interest" description="Disordered" evidence="1">
    <location>
        <begin position="324"/>
        <end position="365"/>
    </location>
</feature>
<feature type="region of interest" description="Disordered" evidence="1">
    <location>
        <begin position="370"/>
        <end position="389"/>
    </location>
</feature>
<dbReference type="VEuPathDB" id="FungiDB:AAP_06145"/>
<evidence type="ECO:0000313" key="3">
    <source>
        <dbReference type="Proteomes" id="UP000242877"/>
    </source>
</evidence>
<protein>
    <submittedName>
        <fullName evidence="2">Uncharacterized protein</fullName>
    </submittedName>
</protein>
<feature type="compositionally biased region" description="Basic and acidic residues" evidence="1">
    <location>
        <begin position="607"/>
        <end position="617"/>
    </location>
</feature>
<name>A0A167V0Y8_9EURO</name>
<feature type="compositionally biased region" description="Basic residues" evidence="1">
    <location>
        <begin position="846"/>
        <end position="863"/>
    </location>
</feature>
<feature type="region of interest" description="Disordered" evidence="1">
    <location>
        <begin position="841"/>
        <end position="873"/>
    </location>
</feature>
<feature type="compositionally biased region" description="Polar residues" evidence="1">
    <location>
        <begin position="215"/>
        <end position="230"/>
    </location>
</feature>
<comment type="caution">
    <text evidence="2">The sequence shown here is derived from an EMBL/GenBank/DDBJ whole genome shotgun (WGS) entry which is preliminary data.</text>
</comment>
<feature type="region of interest" description="Disordered" evidence="1">
    <location>
        <begin position="472"/>
        <end position="537"/>
    </location>
</feature>
<dbReference type="EMBL" id="AZGZ01000044">
    <property type="protein sequence ID" value="KZZ86881.1"/>
    <property type="molecule type" value="Genomic_DNA"/>
</dbReference>
<reference evidence="2 3" key="1">
    <citation type="journal article" date="2016" name="Genome Biol. Evol.">
        <title>Divergent and convergent evolution of fungal pathogenicity.</title>
        <authorList>
            <person name="Shang Y."/>
            <person name="Xiao G."/>
            <person name="Zheng P."/>
            <person name="Cen K."/>
            <person name="Zhan S."/>
            <person name="Wang C."/>
        </authorList>
    </citation>
    <scope>NUCLEOTIDE SEQUENCE [LARGE SCALE GENOMIC DNA]</scope>
    <source>
        <strain evidence="2 3">ARSEF 7405</strain>
    </source>
</reference>
<feature type="compositionally biased region" description="Polar residues" evidence="1">
    <location>
        <begin position="166"/>
        <end position="182"/>
    </location>
</feature>
<sequence length="1048" mass="113870">MGPFPLTSAPIEAKSLKSISNLAANPPAYPRNPTHEPLQPLSLYIVRVPGSRDVFLTPLKPGSKDEISPESLTASLYYLHVASPQDQALLEEAMREMGESNFITGLSEQNEDAIVRRSMLSNNPELMRHRRETRASMLSNYPPELQQMNAIRRKPVGGSVSKRSARTSSESGNGNDNTTAATSPAGDSPSPVDAGVVEAAKAVMPYVGLKEDPELQQNQRHQSETAQLSAQLGPHTAAPQPNLQHQQPPTAAHAPQYVPYQAQPANQQQPVQQQNLQDIRSTQPSPPHISEQFRWSKPLTAEQEQWLRDDQRQHEKLKELLRQQQENQRRYEEEHPDPNARPVAPIPPPKIPLEHPASPPPAYDEVYQPKKSAVQPPELPPRRPALPPRQLYDHFTSTQRTRARSPSATSIHSAMTARGPNFDSILKPENIVDHVAEQEEAKKMEEATAAAHAAAKERWNMTNALQAGKRFTANLGRRATTGRRSRAFSLGSVKNTTKANEDEGQSRRGSGVNGLASTSASALTPTASNADENDRHDLVVNTNAVPAARSRVISAHKPTQSWDGPDAAPVDDNRATSVKSRPSSDRLSPVGADSIAANTRRTSPRRQSRDPSAKRFSMDWFKGSQNNETQGNGRNSLSDTNAESRAASSHAEERQASTAPVQAPAPVPAELRRKPYHVTVIRRDPASGTQEDVAIVTNANPENAEEVDPTGSIHIEIKNPGYNRFAGNSNPLAQGGLGINIDDLPPAMRESAMKAMAASGETFYTTGDSTAKQQPKKSGPIKFTRTLSLQQGNSRGDSQQQQSQSSGCYSFMSPWHGQCAFSPGTVGHSLKLKHSVTSVGAAGHLNYHRHHRRESSSTHRSRSRDRSPGNERVVPMMAAEIRFNLPLLHPAYAASHAHHGRGKSIWNSKPFMSSSEKEKNAAAAAVAAAAQQNPGDGAPLSLVPTAATSNADTQSLAGQLGNDRSRAVDFSRPYDENAGPAYGPQPVPHEQDKRMDLSLGRERGGGGMRGKSSKMGKLVVSDEGLKMLDLVVAACMGVWWNAYEAVDV</sequence>
<organism evidence="2 3">
    <name type="scientific">Ascosphaera apis ARSEF 7405</name>
    <dbReference type="NCBI Taxonomy" id="392613"/>
    <lineage>
        <taxon>Eukaryota</taxon>
        <taxon>Fungi</taxon>
        <taxon>Dikarya</taxon>
        <taxon>Ascomycota</taxon>
        <taxon>Pezizomycotina</taxon>
        <taxon>Eurotiomycetes</taxon>
        <taxon>Eurotiomycetidae</taxon>
        <taxon>Onygenales</taxon>
        <taxon>Ascosphaeraceae</taxon>
        <taxon>Ascosphaera</taxon>
    </lineage>
</organism>
<dbReference type="Proteomes" id="UP000242877">
    <property type="component" value="Unassembled WGS sequence"/>
</dbReference>
<feature type="compositionally biased region" description="Low complexity" evidence="1">
    <location>
        <begin position="515"/>
        <end position="528"/>
    </location>
</feature>
<feature type="region of interest" description="Disordered" evidence="1">
    <location>
        <begin position="146"/>
        <end position="193"/>
    </location>
</feature>
<feature type="region of interest" description="Disordered" evidence="1">
    <location>
        <begin position="923"/>
        <end position="944"/>
    </location>
</feature>
<feature type="compositionally biased region" description="Pro residues" evidence="1">
    <location>
        <begin position="377"/>
        <end position="387"/>
    </location>
</feature>
<feature type="compositionally biased region" description="Polar residues" evidence="1">
    <location>
        <begin position="623"/>
        <end position="641"/>
    </location>
</feature>
<feature type="compositionally biased region" description="Basic and acidic residues" evidence="1">
    <location>
        <begin position="324"/>
        <end position="338"/>
    </location>
</feature>
<accession>A0A167V0Y8</accession>
<feature type="compositionally biased region" description="Pro residues" evidence="1">
    <location>
        <begin position="344"/>
        <end position="362"/>
    </location>
</feature>
<dbReference type="OrthoDB" id="5426191at2759"/>
<dbReference type="AlphaFoldDB" id="A0A167V0Y8"/>
<evidence type="ECO:0000313" key="2">
    <source>
        <dbReference type="EMBL" id="KZZ86881.1"/>
    </source>
</evidence>
<proteinExistence type="predicted"/>
<gene>
    <name evidence="2" type="ORF">AAP_06145</name>
</gene>
<keyword evidence="3" id="KW-1185">Reference proteome</keyword>
<feature type="compositionally biased region" description="Low complexity" evidence="1">
    <location>
        <begin position="264"/>
        <end position="275"/>
    </location>
</feature>
<feature type="region of interest" description="Disordered" evidence="1">
    <location>
        <begin position="215"/>
        <end position="252"/>
    </location>
</feature>
<feature type="region of interest" description="Disordered" evidence="1">
    <location>
        <begin position="264"/>
        <end position="297"/>
    </location>
</feature>
<feature type="region of interest" description="Disordered" evidence="1">
    <location>
        <begin position="550"/>
        <end position="672"/>
    </location>
</feature>